<dbReference type="Gene3D" id="2.60.40.3780">
    <property type="match status" value="1"/>
</dbReference>
<dbReference type="SUPFAM" id="SSF141523">
    <property type="entry name" value="L,D-transpeptidase catalytic domain-like"/>
    <property type="match status" value="1"/>
</dbReference>
<keyword evidence="2" id="KW-0808">Transferase</keyword>
<dbReference type="InterPro" id="IPR041280">
    <property type="entry name" value="Big_10"/>
</dbReference>
<accession>A0ABW6S1L5</accession>
<evidence type="ECO:0000259" key="9">
    <source>
        <dbReference type="PROSITE" id="PS52029"/>
    </source>
</evidence>
<dbReference type="Pfam" id="PF17964">
    <property type="entry name" value="Big_10"/>
    <property type="match status" value="1"/>
</dbReference>
<dbReference type="InterPro" id="IPR038063">
    <property type="entry name" value="Transpep_catalytic_dom"/>
</dbReference>
<dbReference type="PROSITE" id="PS52029">
    <property type="entry name" value="LD_TPASE"/>
    <property type="match status" value="1"/>
</dbReference>
<evidence type="ECO:0000313" key="10">
    <source>
        <dbReference type="EMBL" id="MFF3570192.1"/>
    </source>
</evidence>
<dbReference type="PROSITE" id="PS51257">
    <property type="entry name" value="PROKAR_LIPOPROTEIN"/>
    <property type="match status" value="1"/>
</dbReference>
<dbReference type="EMBL" id="JBIAQY010000006">
    <property type="protein sequence ID" value="MFF3570192.1"/>
    <property type="molecule type" value="Genomic_DNA"/>
</dbReference>
<feature type="active site" description="Nucleophile" evidence="7">
    <location>
        <position position="343"/>
    </location>
</feature>
<protein>
    <submittedName>
        <fullName evidence="10">Ig-like domain-containing protein</fullName>
    </submittedName>
</protein>
<keyword evidence="3 7" id="KW-0133">Cell shape</keyword>
<evidence type="ECO:0000256" key="7">
    <source>
        <dbReference type="PROSITE-ProRule" id="PRU01373"/>
    </source>
</evidence>
<dbReference type="Gene3D" id="2.40.440.10">
    <property type="entry name" value="L,D-transpeptidase catalytic domain-like"/>
    <property type="match status" value="1"/>
</dbReference>
<name>A0ABW6S1L5_9NOCA</name>
<dbReference type="Pfam" id="PF03734">
    <property type="entry name" value="YkuD"/>
    <property type="match status" value="1"/>
</dbReference>
<evidence type="ECO:0000256" key="4">
    <source>
        <dbReference type="ARBA" id="ARBA00022984"/>
    </source>
</evidence>
<dbReference type="InterPro" id="IPR005490">
    <property type="entry name" value="LD_TPept_cat_dom"/>
</dbReference>
<keyword evidence="4 7" id="KW-0573">Peptidoglycan synthesis</keyword>
<evidence type="ECO:0000256" key="6">
    <source>
        <dbReference type="ARBA" id="ARBA00023316"/>
    </source>
</evidence>
<dbReference type="RefSeq" id="WP_387404636.1">
    <property type="nucleotide sequence ID" value="NZ_JBIAQY010000006.1"/>
</dbReference>
<keyword evidence="8" id="KW-0472">Membrane</keyword>
<evidence type="ECO:0000256" key="1">
    <source>
        <dbReference type="ARBA" id="ARBA00004752"/>
    </source>
</evidence>
<gene>
    <name evidence="10" type="ORF">ACFYXQ_20655</name>
</gene>
<dbReference type="InterPro" id="IPR050979">
    <property type="entry name" value="LD-transpeptidase"/>
</dbReference>
<evidence type="ECO:0000256" key="8">
    <source>
        <dbReference type="SAM" id="Phobius"/>
    </source>
</evidence>
<comment type="pathway">
    <text evidence="1 7">Cell wall biogenesis; peptidoglycan biosynthesis.</text>
</comment>
<keyword evidence="5" id="KW-0012">Acyltransferase</keyword>
<dbReference type="PANTHER" id="PTHR30582">
    <property type="entry name" value="L,D-TRANSPEPTIDASE"/>
    <property type="match status" value="1"/>
</dbReference>
<keyword evidence="8" id="KW-0812">Transmembrane</keyword>
<dbReference type="Proteomes" id="UP001601992">
    <property type="component" value="Unassembled WGS sequence"/>
</dbReference>
<feature type="domain" description="L,D-TPase catalytic" evidence="9">
    <location>
        <begin position="242"/>
        <end position="367"/>
    </location>
</feature>
<evidence type="ECO:0000256" key="2">
    <source>
        <dbReference type="ARBA" id="ARBA00022679"/>
    </source>
</evidence>
<feature type="transmembrane region" description="Helical" evidence="8">
    <location>
        <begin position="12"/>
        <end position="31"/>
    </location>
</feature>
<comment type="caution">
    <text evidence="10">The sequence shown here is derived from an EMBL/GenBank/DDBJ whole genome shotgun (WGS) entry which is preliminary data.</text>
</comment>
<organism evidence="10 11">
    <name type="scientific">Nocardia jiangxiensis</name>
    <dbReference type="NCBI Taxonomy" id="282685"/>
    <lineage>
        <taxon>Bacteria</taxon>
        <taxon>Bacillati</taxon>
        <taxon>Actinomycetota</taxon>
        <taxon>Actinomycetes</taxon>
        <taxon>Mycobacteriales</taxon>
        <taxon>Nocardiaceae</taxon>
        <taxon>Nocardia</taxon>
    </lineage>
</organism>
<dbReference type="CDD" id="cd13432">
    <property type="entry name" value="LDT_IgD_like_2"/>
    <property type="match status" value="1"/>
</dbReference>
<evidence type="ECO:0000313" key="11">
    <source>
        <dbReference type="Proteomes" id="UP001601992"/>
    </source>
</evidence>
<keyword evidence="8" id="KW-1133">Transmembrane helix</keyword>
<dbReference type="Gene3D" id="2.60.40.3710">
    <property type="match status" value="1"/>
</dbReference>
<evidence type="ECO:0000256" key="5">
    <source>
        <dbReference type="ARBA" id="ARBA00023315"/>
    </source>
</evidence>
<proteinExistence type="predicted"/>
<sequence length="399" mass="43007">MRTGRQSIRGLSYLVVVMSAVALVAGCAAHARGPGSAIERQPLLAMITPKIVAPADDGAVNVPVTDPVRVRVDDGLLTDVALTTPEGNPVPGRIAPDGLSWQADEQLGFGRTYRLRATAIGIGGASTKTVSFTTMQPAKRTHPWLLPGENEVVGIGQPVAVQFDEDIPDRHAVQNAIQVTTTPPVEGAFYWVNKREVRWRPEHFWAPGSHITIAVNTYGHDLGRGLIGDSDIHSNFTVGDPMFFTADDNTKMVTVEHNGRVVRTMPTSMGKASSPTNNGIYIISDRFDHMIMDSTTFGLAATAPGGYRSRVDWATRMSYSGIFMHSAPWSVGQQGYSNTSHGCLNLSPADAHWVYENAKRGDIAIVKNTVGSTLSGVDGLGDWNVPWPEWKAGNADADH</sequence>
<feature type="active site" description="Proton donor/acceptor" evidence="7">
    <location>
        <position position="325"/>
    </location>
</feature>
<keyword evidence="11" id="KW-1185">Reference proteome</keyword>
<dbReference type="CDD" id="cd16913">
    <property type="entry name" value="YkuD_like"/>
    <property type="match status" value="1"/>
</dbReference>
<dbReference type="PANTHER" id="PTHR30582:SF2">
    <property type="entry name" value="L,D-TRANSPEPTIDASE YCIB-RELATED"/>
    <property type="match status" value="1"/>
</dbReference>
<evidence type="ECO:0000256" key="3">
    <source>
        <dbReference type="ARBA" id="ARBA00022960"/>
    </source>
</evidence>
<keyword evidence="6 7" id="KW-0961">Cell wall biogenesis/degradation</keyword>
<reference evidence="10 11" key="1">
    <citation type="submission" date="2024-10" db="EMBL/GenBank/DDBJ databases">
        <title>The Natural Products Discovery Center: Release of the First 8490 Sequenced Strains for Exploring Actinobacteria Biosynthetic Diversity.</title>
        <authorList>
            <person name="Kalkreuter E."/>
            <person name="Kautsar S.A."/>
            <person name="Yang D."/>
            <person name="Bader C.D."/>
            <person name="Teijaro C.N."/>
            <person name="Fluegel L."/>
            <person name="Davis C.M."/>
            <person name="Simpson J.R."/>
            <person name="Lauterbach L."/>
            <person name="Steele A.D."/>
            <person name="Gui C."/>
            <person name="Meng S."/>
            <person name="Li G."/>
            <person name="Viehrig K."/>
            <person name="Ye F."/>
            <person name="Su P."/>
            <person name="Kiefer A.F."/>
            <person name="Nichols A."/>
            <person name="Cepeda A.J."/>
            <person name="Yan W."/>
            <person name="Fan B."/>
            <person name="Jiang Y."/>
            <person name="Adhikari A."/>
            <person name="Zheng C.-J."/>
            <person name="Schuster L."/>
            <person name="Cowan T.M."/>
            <person name="Smanski M.J."/>
            <person name="Chevrette M.G."/>
            <person name="De Carvalho L.P.S."/>
            <person name="Shen B."/>
        </authorList>
    </citation>
    <scope>NUCLEOTIDE SEQUENCE [LARGE SCALE GENOMIC DNA]</scope>
    <source>
        <strain evidence="10 11">NPDC002593</strain>
    </source>
</reference>